<dbReference type="PANTHER" id="PTHR24179">
    <property type="entry name" value="PROTEIN PHOSPHATASE 1 REGULATORY SUBUNIT 12"/>
    <property type="match status" value="1"/>
</dbReference>
<keyword evidence="3" id="KW-0677">Repeat</keyword>
<dbReference type="AlphaFoldDB" id="G0N3N7"/>
<name>G0N3N7_CAEBE</name>
<evidence type="ECO:0000256" key="2">
    <source>
        <dbReference type="ARBA" id="ARBA00022473"/>
    </source>
</evidence>
<evidence type="ECO:0000259" key="8">
    <source>
        <dbReference type="Pfam" id="PF15898"/>
    </source>
</evidence>
<evidence type="ECO:0000256" key="6">
    <source>
        <dbReference type="PROSITE-ProRule" id="PRU00023"/>
    </source>
</evidence>
<reference evidence="10" key="1">
    <citation type="submission" date="2011-07" db="EMBL/GenBank/DDBJ databases">
        <authorList>
            <consortium name="Caenorhabditis brenneri Sequencing and Analysis Consortium"/>
            <person name="Wilson R.K."/>
        </authorList>
    </citation>
    <scope>NUCLEOTIDE SEQUENCE [LARGE SCALE GENOMIC DNA]</scope>
    <source>
        <strain evidence="10">PB2801</strain>
    </source>
</reference>
<feature type="region of interest" description="Disordered" evidence="7">
    <location>
        <begin position="574"/>
        <end position="707"/>
    </location>
</feature>
<dbReference type="GO" id="GO:0005856">
    <property type="term" value="C:cytoskeleton"/>
    <property type="evidence" value="ECO:0007669"/>
    <property type="project" value="UniProtKB-SubCell"/>
</dbReference>
<feature type="compositionally biased region" description="Low complexity" evidence="7">
    <location>
        <begin position="600"/>
        <end position="635"/>
    </location>
</feature>
<feature type="compositionally biased region" description="Basic and acidic residues" evidence="7">
    <location>
        <begin position="406"/>
        <end position="416"/>
    </location>
</feature>
<gene>
    <name evidence="9" type="primary">Cbn-mel-11</name>
    <name evidence="9" type="ORF">CAEBREN_23917</name>
</gene>
<dbReference type="InterPro" id="IPR002110">
    <property type="entry name" value="Ankyrin_rpt"/>
</dbReference>
<dbReference type="Proteomes" id="UP000008068">
    <property type="component" value="Unassembled WGS sequence"/>
</dbReference>
<dbReference type="FunCoup" id="G0N3N7">
    <property type="interactions" value="1987"/>
</dbReference>
<dbReference type="Pfam" id="PF12796">
    <property type="entry name" value="Ank_2"/>
    <property type="match status" value="2"/>
</dbReference>
<feature type="compositionally biased region" description="Polar residues" evidence="7">
    <location>
        <begin position="526"/>
        <end position="536"/>
    </location>
</feature>
<feature type="compositionally biased region" description="Polar residues" evidence="7">
    <location>
        <begin position="995"/>
        <end position="1006"/>
    </location>
</feature>
<comment type="subcellular location">
    <subcellularLocation>
        <location evidence="1">Cytoplasm</location>
        <location evidence="1">Cytoskeleton</location>
    </subcellularLocation>
</comment>
<dbReference type="GO" id="GO:0004857">
    <property type="term" value="F:enzyme inhibitor activity"/>
    <property type="evidence" value="ECO:0007669"/>
    <property type="project" value="TreeGrafter"/>
</dbReference>
<feature type="compositionally biased region" description="Polar residues" evidence="7">
    <location>
        <begin position="1092"/>
        <end position="1128"/>
    </location>
</feature>
<feature type="compositionally biased region" description="Polar residues" evidence="7">
    <location>
        <begin position="947"/>
        <end position="969"/>
    </location>
</feature>
<evidence type="ECO:0000256" key="7">
    <source>
        <dbReference type="SAM" id="MobiDB-lite"/>
    </source>
</evidence>
<evidence type="ECO:0000256" key="3">
    <source>
        <dbReference type="ARBA" id="ARBA00022737"/>
    </source>
</evidence>
<dbReference type="GO" id="GO:0005737">
    <property type="term" value="C:cytoplasm"/>
    <property type="evidence" value="ECO:0007669"/>
    <property type="project" value="TreeGrafter"/>
</dbReference>
<comment type="similarity">
    <text evidence="5">Belongs to the NRARP family.</text>
</comment>
<sequence>MGQDDEDDAQMLQAKQQITFNVVNKRKDQLRRWQSSEMNAEAARRMKRPKVQFQDSDIFLSACMSGDEEEVEELLLKGADINTCTVDGLTALHQSVIDSKPEMVRFLCEKGADVNAQDNEGWTPLHAAACCGNVSIVRYLCQHGADLSVVNSDKELALDLAVDEQCREYLEDDYKRQMIDLEACREQELHTMLKDVKMWMSQGEYRDIPHQRTGGTAMHVAAGRGYTQLLELLIKAGGNVRAQDKEGWTPLHAAAHWAERDACKILLENGAELSDLTYTGIDVLGVADKECTDYLLELADTVKSQNKRKSPGGTPASVLQEKNHRTPPQQLHHEDHVLSTERKRDLQHKDQHSENEYIHSAPQSNNSIGSSAASSSSSSSSSTPATSINNTSTTTTIVIDDNVPVIRRESSTKESSVEEDEGAEDEMEEDVEEEEADEEEEDIVEEEEKSEVESKKEISPTRSETTSSRSLSVTRSLDGYTDRSSTGRETSVETSEASSVATGASSSTSSRFTPSSTPSSQRSASVPQSETPRSSLVSLSLIEEHFLIPHSKRFQENTSSIGSGDQTVSATVPIAPLTAPPPKAVHQSPSSWINRGVPLSSRSSTSSVSRSSSTPVSEIISPPASLHSQQQHQHSAYLPSSSANTVTPTPSSIPSTPTNVMAATISSSAKNTPSPAGSVTITATFSKPSIGGGRHPSEELYRSPSQPTNVPWASLWQNVNNASTGQIRSHIEQLRNASSSSLSGYYPRVSAFRAPVKTGSSTSVNSTTVAPSSTAPPHPPVIAEYPRGFVPQQINPNKMSRWQSKTVTESEAERRNNSRMQRQHRRSTQGVTKEQLEEASKFATDEVARRSSQTLLTSAYPNTLQARLASEEKDLSSISDPVDLNGGDVSTSATVSLVNSPNSQNSSSNVRRKSQGLSISRSNRRATGPVNPEDLAPSMSLRLATAQPYSPASIRSNAGTLPTMTTSSRFGAEKAQSLPPSNGISGGGGVGGLGATSTTQSLSSRSAVVAGLSPAPSMRPQPTTMSSTTATTSSRFMPSSSLSSNGSSNQTSYGLQTRPTETNLNYKALFEKERSECERLRREMDDMRRSQTNETWRATSSQPAWRTRNASPSAQPHNLSVAKSTSLASFDENERRSMERKIADLELQLKTAANLRMENQRLKEENGALVRVISKMTI</sequence>
<dbReference type="EMBL" id="GL379835">
    <property type="protein sequence ID" value="EGT51832.1"/>
    <property type="molecule type" value="Genomic_DNA"/>
</dbReference>
<dbReference type="Pfam" id="PF15898">
    <property type="entry name" value="PRKG1_interact"/>
    <property type="match status" value="1"/>
</dbReference>
<dbReference type="InterPro" id="IPR031775">
    <property type="entry name" value="PRKG1_interact"/>
</dbReference>
<feature type="compositionally biased region" description="Low complexity" evidence="7">
    <location>
        <begin position="1023"/>
        <end position="1052"/>
    </location>
</feature>
<dbReference type="PROSITE" id="PS50297">
    <property type="entry name" value="ANK_REP_REGION"/>
    <property type="match status" value="4"/>
</dbReference>
<dbReference type="SMART" id="SM00248">
    <property type="entry name" value="ANK"/>
    <property type="match status" value="5"/>
</dbReference>
<evidence type="ECO:0000256" key="5">
    <source>
        <dbReference type="ARBA" id="ARBA00038386"/>
    </source>
</evidence>
<organism evidence="10">
    <name type="scientific">Caenorhabditis brenneri</name>
    <name type="common">Nematode worm</name>
    <dbReference type="NCBI Taxonomy" id="135651"/>
    <lineage>
        <taxon>Eukaryota</taxon>
        <taxon>Metazoa</taxon>
        <taxon>Ecdysozoa</taxon>
        <taxon>Nematoda</taxon>
        <taxon>Chromadorea</taxon>
        <taxon>Rhabditida</taxon>
        <taxon>Rhabditina</taxon>
        <taxon>Rhabditomorpha</taxon>
        <taxon>Rhabditoidea</taxon>
        <taxon>Rhabditidae</taxon>
        <taxon>Peloderinae</taxon>
        <taxon>Caenorhabditis</taxon>
    </lineage>
</organism>
<dbReference type="InParanoid" id="G0N3N7"/>
<feature type="compositionally biased region" description="Basic and acidic residues" evidence="7">
    <location>
        <begin position="834"/>
        <end position="849"/>
    </location>
</feature>
<feature type="compositionally biased region" description="Gly residues" evidence="7">
    <location>
        <begin position="984"/>
        <end position="994"/>
    </location>
</feature>
<feature type="compositionally biased region" description="Polar residues" evidence="7">
    <location>
        <begin position="659"/>
        <end position="687"/>
    </location>
</feature>
<feature type="repeat" description="ANK" evidence="6">
    <location>
        <begin position="120"/>
        <end position="152"/>
    </location>
</feature>
<dbReference type="Gene3D" id="6.10.140.390">
    <property type="match status" value="1"/>
</dbReference>
<dbReference type="FunFam" id="1.25.40.20:FF:000198">
    <property type="entry name" value="Myosin binding subunit, isoform P"/>
    <property type="match status" value="1"/>
</dbReference>
<feature type="compositionally biased region" description="Low complexity" evidence="7">
    <location>
        <begin position="895"/>
        <end position="909"/>
    </location>
</feature>
<keyword evidence="2" id="KW-0217">Developmental protein</keyword>
<evidence type="ECO:0000256" key="1">
    <source>
        <dbReference type="ARBA" id="ARBA00004245"/>
    </source>
</evidence>
<dbReference type="InterPro" id="IPR036770">
    <property type="entry name" value="Ankyrin_rpt-contain_sf"/>
</dbReference>
<evidence type="ECO:0000313" key="9">
    <source>
        <dbReference type="EMBL" id="EGT51832.1"/>
    </source>
</evidence>
<feature type="domain" description="cGMP-dependent protein kinase interacting" evidence="8">
    <location>
        <begin position="1065"/>
        <end position="1177"/>
    </location>
</feature>
<dbReference type="eggNOG" id="KOG0505">
    <property type="taxonomic scope" value="Eukaryota"/>
</dbReference>
<dbReference type="STRING" id="135651.G0N3N7"/>
<feature type="region of interest" description="Disordered" evidence="7">
    <location>
        <begin position="893"/>
        <end position="1057"/>
    </location>
</feature>
<feature type="compositionally biased region" description="Low complexity" evidence="7">
    <location>
        <begin position="364"/>
        <end position="397"/>
    </location>
</feature>
<keyword evidence="4" id="KW-0206">Cytoskeleton</keyword>
<feature type="region of interest" description="Disordered" evidence="7">
    <location>
        <begin position="304"/>
        <end position="536"/>
    </location>
</feature>
<dbReference type="SUPFAM" id="SSF48403">
    <property type="entry name" value="Ankyrin repeat"/>
    <property type="match status" value="1"/>
</dbReference>
<dbReference type="InterPro" id="IPR051226">
    <property type="entry name" value="PP1_Regulatory_Subunit"/>
</dbReference>
<feature type="repeat" description="ANK" evidence="6">
    <location>
        <begin position="213"/>
        <end position="245"/>
    </location>
</feature>
<proteinExistence type="inferred from homology"/>
<feature type="compositionally biased region" description="Basic and acidic residues" evidence="7">
    <location>
        <begin position="331"/>
        <end position="357"/>
    </location>
</feature>
<accession>G0N3N7</accession>
<keyword evidence="10" id="KW-1185">Reference proteome</keyword>
<feature type="region of interest" description="Disordered" evidence="7">
    <location>
        <begin position="1085"/>
        <end position="1133"/>
    </location>
</feature>
<dbReference type="GO" id="GO:0019208">
    <property type="term" value="F:phosphatase regulator activity"/>
    <property type="evidence" value="ECO:0007669"/>
    <property type="project" value="TreeGrafter"/>
</dbReference>
<protein>
    <submittedName>
        <fullName evidence="9">CBN-MEL-11 protein</fullName>
    </submittedName>
</protein>
<keyword evidence="4" id="KW-0963">Cytoplasm</keyword>
<dbReference type="GO" id="GO:0019901">
    <property type="term" value="F:protein kinase binding"/>
    <property type="evidence" value="ECO:0007669"/>
    <property type="project" value="InterPro"/>
</dbReference>
<feature type="compositionally biased region" description="Acidic residues" evidence="7">
    <location>
        <begin position="417"/>
        <end position="450"/>
    </location>
</feature>
<feature type="compositionally biased region" description="Low complexity" evidence="7">
    <location>
        <begin position="647"/>
        <end position="658"/>
    </location>
</feature>
<evidence type="ECO:0000313" key="10">
    <source>
        <dbReference type="Proteomes" id="UP000008068"/>
    </source>
</evidence>
<feature type="compositionally biased region" description="Low complexity" evidence="7">
    <location>
        <begin position="492"/>
        <end position="525"/>
    </location>
</feature>
<dbReference type="CDD" id="cd21930">
    <property type="entry name" value="IPD_PPP1R12"/>
    <property type="match status" value="1"/>
</dbReference>
<dbReference type="FunFam" id="1.25.40.20:FF:000007">
    <property type="entry name" value="Phosphatase 1 regulatory subunit 12A"/>
    <property type="match status" value="1"/>
</dbReference>
<feature type="compositionally biased region" description="Low complexity" evidence="7">
    <location>
        <begin position="460"/>
        <end position="476"/>
    </location>
</feature>
<dbReference type="PANTHER" id="PTHR24179:SF21">
    <property type="entry name" value="MYOSIN BINDING SUBUNIT, ISOFORM O"/>
    <property type="match status" value="1"/>
</dbReference>
<dbReference type="PROSITE" id="PS50088">
    <property type="entry name" value="ANK_REPEAT"/>
    <property type="match status" value="4"/>
</dbReference>
<feature type="region of interest" description="Disordered" evidence="7">
    <location>
        <begin position="757"/>
        <end position="851"/>
    </location>
</feature>
<feature type="compositionally biased region" description="Polar residues" evidence="7">
    <location>
        <begin position="792"/>
        <end position="809"/>
    </location>
</feature>
<evidence type="ECO:0000256" key="4">
    <source>
        <dbReference type="ARBA" id="ARBA00023212"/>
    </source>
</evidence>
<dbReference type="HOGENOM" id="CLU_274544_0_0_1"/>
<keyword evidence="6" id="KW-0040">ANK repeat</keyword>
<feature type="repeat" description="ANK" evidence="6">
    <location>
        <begin position="246"/>
        <end position="278"/>
    </location>
</feature>
<feature type="repeat" description="ANK" evidence="6">
    <location>
        <begin position="87"/>
        <end position="119"/>
    </location>
</feature>
<dbReference type="OrthoDB" id="19014at2759"/>
<feature type="compositionally biased region" description="Low complexity" evidence="7">
    <location>
        <begin position="758"/>
        <end position="773"/>
    </location>
</feature>
<dbReference type="Gene3D" id="1.25.40.20">
    <property type="entry name" value="Ankyrin repeat-containing domain"/>
    <property type="match status" value="2"/>
</dbReference>